<organism evidence="2 3">
    <name type="scientific">Gymnopus androsaceus JB14</name>
    <dbReference type="NCBI Taxonomy" id="1447944"/>
    <lineage>
        <taxon>Eukaryota</taxon>
        <taxon>Fungi</taxon>
        <taxon>Dikarya</taxon>
        <taxon>Basidiomycota</taxon>
        <taxon>Agaricomycotina</taxon>
        <taxon>Agaricomycetes</taxon>
        <taxon>Agaricomycetidae</taxon>
        <taxon>Agaricales</taxon>
        <taxon>Marasmiineae</taxon>
        <taxon>Omphalotaceae</taxon>
        <taxon>Gymnopus</taxon>
    </lineage>
</organism>
<evidence type="ECO:0000256" key="1">
    <source>
        <dbReference type="SAM" id="MobiDB-lite"/>
    </source>
</evidence>
<accession>A0A6A4H8Q2</accession>
<sequence>MLVMEDRILAHALILTDISEVAETHNEPELGPIREEPRTPHTPPPHARTQNHIRVHFNEGNESPGEIFDFSGLPPDTPSPTHCQHPENIQPASPIPTGLETSHTPHQSTIVFAELVPLVDAVQKMYGNSLKVMVLTGPQDTFSCYFDVSDKGDPAFGLIHQNGTPPLPLLYHHLGWNGLGWFYYTWAGTYICLTNPPATRQMILINWSLSACAVPHDERNHPICTLRASP</sequence>
<feature type="region of interest" description="Disordered" evidence="1">
    <location>
        <begin position="28"/>
        <end position="50"/>
    </location>
</feature>
<name>A0A6A4H8Q2_9AGAR</name>
<gene>
    <name evidence="2" type="ORF">BT96DRAFT_942997</name>
</gene>
<evidence type="ECO:0000313" key="3">
    <source>
        <dbReference type="Proteomes" id="UP000799118"/>
    </source>
</evidence>
<keyword evidence="3" id="KW-1185">Reference proteome</keyword>
<dbReference type="EMBL" id="ML769546">
    <property type="protein sequence ID" value="KAE9394619.1"/>
    <property type="molecule type" value="Genomic_DNA"/>
</dbReference>
<proteinExistence type="predicted"/>
<dbReference type="AlphaFoldDB" id="A0A6A4H8Q2"/>
<reference evidence="2" key="1">
    <citation type="journal article" date="2019" name="Environ. Microbiol.">
        <title>Fungal ecological strategies reflected in gene transcription - a case study of two litter decomposers.</title>
        <authorList>
            <person name="Barbi F."/>
            <person name="Kohler A."/>
            <person name="Barry K."/>
            <person name="Baskaran P."/>
            <person name="Daum C."/>
            <person name="Fauchery L."/>
            <person name="Ihrmark K."/>
            <person name="Kuo A."/>
            <person name="LaButti K."/>
            <person name="Lipzen A."/>
            <person name="Morin E."/>
            <person name="Grigoriev I.V."/>
            <person name="Henrissat B."/>
            <person name="Lindahl B."/>
            <person name="Martin F."/>
        </authorList>
    </citation>
    <scope>NUCLEOTIDE SEQUENCE</scope>
    <source>
        <strain evidence="2">JB14</strain>
    </source>
</reference>
<protein>
    <submittedName>
        <fullName evidence="2">Uncharacterized protein</fullName>
    </submittedName>
</protein>
<feature type="compositionally biased region" description="Basic and acidic residues" evidence="1">
    <location>
        <begin position="28"/>
        <end position="39"/>
    </location>
</feature>
<evidence type="ECO:0000313" key="2">
    <source>
        <dbReference type="EMBL" id="KAE9394619.1"/>
    </source>
</evidence>
<dbReference type="Proteomes" id="UP000799118">
    <property type="component" value="Unassembled WGS sequence"/>
</dbReference>